<evidence type="ECO:0000259" key="1">
    <source>
        <dbReference type="Pfam" id="PF01636"/>
    </source>
</evidence>
<dbReference type="OrthoDB" id="10003767at2759"/>
<protein>
    <recommendedName>
        <fullName evidence="1">Aminoglycoside phosphotransferase domain-containing protein</fullName>
    </recommendedName>
</protein>
<dbReference type="EMBL" id="CP031386">
    <property type="protein sequence ID" value="QPG96415.1"/>
    <property type="molecule type" value="Genomic_DNA"/>
</dbReference>
<sequence>MTSRMIPLTQFFCLHKLMQFLQKVYDFYAWFFSHRGVQDSLRDVESPQHECPPTSVPPQSAPYPLTWNEIESKIREYIALIDEKGVVSLASQYNGNKYCDIFRRENGDFNICYFVHFPGDDIRWVVRIPIVPVIQDCQLKIESEVVTMLYVRKRTSIPIPQVHAYGESTVLIKGSTTPFMIIDCIPGRPLDRNIYLNATEEQRRRLFQDLVKIMSELRRLEFPAAGSLLAKAGDVCSPIVGSALSISANELQRYGKGYGDAGPFSTATQYIAYRYRVLSETYQLPTADASLDSIMSELFASDSVSEQITKLLDPHWDHGPFVLAHQVLRHDNIIIDEDDFRIRGVEDWEFTGTVPRQLFTPPPWITGHDCAGIDENKQELLRSHFYLQLEAASRTHIHSARLKEDWDTQRDDTLAVAQILRRPSTLKHVYYKFIFSTLFDADAKQVISEARQRESFSIEAGNRLEESKRYTKYLSDRGLLDEQDPRITAFLEQAAALRKRVDALR</sequence>
<dbReference type="Gene3D" id="3.90.1200.10">
    <property type="match status" value="1"/>
</dbReference>
<accession>A0A7S9KP18</accession>
<dbReference type="SUPFAM" id="SSF56112">
    <property type="entry name" value="Protein kinase-like (PK-like)"/>
    <property type="match status" value="1"/>
</dbReference>
<dbReference type="PANTHER" id="PTHR21310:SF15">
    <property type="entry name" value="AMINOGLYCOSIDE PHOSPHOTRANSFERASE DOMAIN-CONTAINING PROTEIN"/>
    <property type="match status" value="1"/>
</dbReference>
<gene>
    <name evidence="2" type="ORF">C2857_004108</name>
</gene>
<dbReference type="InterPro" id="IPR002575">
    <property type="entry name" value="Aminoglycoside_PTrfase"/>
</dbReference>
<dbReference type="InterPro" id="IPR051678">
    <property type="entry name" value="AGP_Transferase"/>
</dbReference>
<evidence type="ECO:0000313" key="3">
    <source>
        <dbReference type="Proteomes" id="UP000594364"/>
    </source>
</evidence>
<organism evidence="2 3">
    <name type="scientific">Epichloe festucae (strain Fl1)</name>
    <dbReference type="NCBI Taxonomy" id="877507"/>
    <lineage>
        <taxon>Eukaryota</taxon>
        <taxon>Fungi</taxon>
        <taxon>Dikarya</taxon>
        <taxon>Ascomycota</taxon>
        <taxon>Pezizomycotina</taxon>
        <taxon>Sordariomycetes</taxon>
        <taxon>Hypocreomycetidae</taxon>
        <taxon>Hypocreales</taxon>
        <taxon>Clavicipitaceae</taxon>
        <taxon>Epichloe</taxon>
    </lineage>
</organism>
<evidence type="ECO:0000313" key="2">
    <source>
        <dbReference type="EMBL" id="QPG96415.1"/>
    </source>
</evidence>
<dbReference type="Proteomes" id="UP000594364">
    <property type="component" value="Chromosome 2"/>
</dbReference>
<feature type="domain" description="Aminoglycoside phosphotransferase" evidence="1">
    <location>
        <begin position="121"/>
        <end position="353"/>
    </location>
</feature>
<proteinExistence type="predicted"/>
<dbReference type="AlphaFoldDB" id="A0A7S9KP18"/>
<dbReference type="Pfam" id="PF01636">
    <property type="entry name" value="APH"/>
    <property type="match status" value="1"/>
</dbReference>
<reference evidence="2 3" key="1">
    <citation type="journal article" date="2018" name="PLoS Genet.">
        <title>Repeat elements organise 3D genome structure and mediate transcription in the filamentous fungus Epichloe festucae.</title>
        <authorList>
            <person name="Winter D.J."/>
            <person name="Ganley A.R.D."/>
            <person name="Young C.A."/>
            <person name="Liachko I."/>
            <person name="Schardl C.L."/>
            <person name="Dupont P.Y."/>
            <person name="Berry D."/>
            <person name="Ram A."/>
            <person name="Scott B."/>
            <person name="Cox M.P."/>
        </authorList>
    </citation>
    <scope>NUCLEOTIDE SEQUENCE [LARGE SCALE GENOMIC DNA]</scope>
    <source>
        <strain evidence="2 3">Fl1</strain>
    </source>
</reference>
<keyword evidence="3" id="KW-1185">Reference proteome</keyword>
<name>A0A7S9KP18_EPIFF</name>
<dbReference type="PANTHER" id="PTHR21310">
    <property type="entry name" value="AMINOGLYCOSIDE PHOSPHOTRANSFERASE-RELATED-RELATED"/>
    <property type="match status" value="1"/>
</dbReference>
<dbReference type="InterPro" id="IPR011009">
    <property type="entry name" value="Kinase-like_dom_sf"/>
</dbReference>